<evidence type="ECO:0000256" key="1">
    <source>
        <dbReference type="SAM" id="Phobius"/>
    </source>
</evidence>
<dbReference type="Pfam" id="PF15125">
    <property type="entry name" value="TMEM238"/>
    <property type="match status" value="1"/>
</dbReference>
<dbReference type="EMBL" id="VYXD01012741">
    <property type="protein sequence ID" value="NWU42705.1"/>
    <property type="molecule type" value="Genomic_DNA"/>
</dbReference>
<sequence length="63" mass="6829">CAALALLALVCDAVGLLILVLGVSAPLSSWDFFVYLGALLLAFSLLFWVLWYTFNIEVPPGEL</sequence>
<keyword evidence="1" id="KW-0472">Membrane</keyword>
<comment type="caution">
    <text evidence="2">The sequence shown here is derived from an EMBL/GenBank/DDBJ whole genome shotgun (WGS) entry which is preliminary data.</text>
</comment>
<keyword evidence="1" id="KW-0812">Transmembrane</keyword>
<organism evidence="2 3">
    <name type="scientific">Hylia prasina</name>
    <name type="common">green hylia</name>
    <dbReference type="NCBI Taxonomy" id="208073"/>
    <lineage>
        <taxon>Eukaryota</taxon>
        <taxon>Metazoa</taxon>
        <taxon>Chordata</taxon>
        <taxon>Craniata</taxon>
        <taxon>Vertebrata</taxon>
        <taxon>Euteleostomi</taxon>
        <taxon>Archelosauria</taxon>
        <taxon>Archosauria</taxon>
        <taxon>Dinosauria</taxon>
        <taxon>Saurischia</taxon>
        <taxon>Theropoda</taxon>
        <taxon>Coelurosauria</taxon>
        <taxon>Aves</taxon>
        <taxon>Neognathae</taxon>
        <taxon>Neoaves</taxon>
        <taxon>Telluraves</taxon>
        <taxon>Australaves</taxon>
        <taxon>Passeriformes</taxon>
        <taxon>Sylvioidea</taxon>
        <taxon>Sylviidae</taxon>
        <taxon>Acrocephalinae</taxon>
        <taxon>Hylia</taxon>
    </lineage>
</organism>
<feature type="non-terminal residue" evidence="2">
    <location>
        <position position="63"/>
    </location>
</feature>
<protein>
    <submittedName>
        <fullName evidence="2">TM238 protein</fullName>
    </submittedName>
</protein>
<keyword evidence="3" id="KW-1185">Reference proteome</keyword>
<evidence type="ECO:0000313" key="3">
    <source>
        <dbReference type="Proteomes" id="UP000557268"/>
    </source>
</evidence>
<dbReference type="AlphaFoldDB" id="A0A7K5WQ26"/>
<evidence type="ECO:0000313" key="2">
    <source>
        <dbReference type="EMBL" id="NWU42705.1"/>
    </source>
</evidence>
<keyword evidence="1" id="KW-1133">Transmembrane helix</keyword>
<dbReference type="PANTHER" id="PTHR28613:SF2">
    <property type="entry name" value="TRANSMEMBRANE PROTEIN 238-LIKE"/>
    <property type="match status" value="1"/>
</dbReference>
<feature type="non-terminal residue" evidence="2">
    <location>
        <position position="1"/>
    </location>
</feature>
<dbReference type="PANTHER" id="PTHR28613">
    <property type="entry name" value="SI:CH211-232M10.4-RELATED"/>
    <property type="match status" value="1"/>
</dbReference>
<dbReference type="InterPro" id="IPR029365">
    <property type="entry name" value="TMEM238"/>
</dbReference>
<name>A0A7K5WQ26_9SYLV</name>
<dbReference type="Proteomes" id="UP000557268">
    <property type="component" value="Unassembled WGS sequence"/>
</dbReference>
<accession>A0A7K5WQ26</accession>
<proteinExistence type="predicted"/>
<reference evidence="2 3" key="1">
    <citation type="submission" date="2019-09" db="EMBL/GenBank/DDBJ databases">
        <title>Bird 10,000 Genomes (B10K) Project - Family phase.</title>
        <authorList>
            <person name="Zhang G."/>
        </authorList>
    </citation>
    <scope>NUCLEOTIDE SEQUENCE [LARGE SCALE GENOMIC DNA]</scope>
    <source>
        <strain evidence="2">B10K-DU-001-70</strain>
        <tissue evidence="2">Muscle</tissue>
    </source>
</reference>
<gene>
    <name evidence="2" type="primary">Tmem238</name>
    <name evidence="2" type="ORF">HYLPRA_R14675</name>
</gene>
<feature type="transmembrane region" description="Helical" evidence="1">
    <location>
        <begin position="32"/>
        <end position="54"/>
    </location>
</feature>